<evidence type="ECO:0000313" key="4">
    <source>
        <dbReference type="EMBL" id="OJG83160.1"/>
    </source>
</evidence>
<name>A0A1L8WQ72_9ENTE</name>
<dbReference type="PIRSF" id="PIRSF004555">
    <property type="entry name" value="UCP004555"/>
    <property type="match status" value="1"/>
</dbReference>
<dbReference type="Proteomes" id="UP000182152">
    <property type="component" value="Unassembled WGS sequence"/>
</dbReference>
<comment type="subcellular location">
    <subcellularLocation>
        <location evidence="2">Cytoplasm</location>
        <location evidence="2">Nucleoid</location>
    </subcellularLocation>
</comment>
<protein>
    <recommendedName>
        <fullName evidence="2">Nucleoid-associated protein RV14_GL001855</fullName>
    </recommendedName>
</protein>
<comment type="function">
    <text evidence="2">Binds to DNA and alters its conformation. May be involved in regulation of gene expression, nucleoid organization and DNA protection.</text>
</comment>
<evidence type="ECO:0000256" key="2">
    <source>
        <dbReference type="HAMAP-Rule" id="MF_00274"/>
    </source>
</evidence>
<dbReference type="PANTHER" id="PTHR33449:SF1">
    <property type="entry name" value="NUCLEOID-ASSOCIATED PROTEIN YBAB"/>
    <property type="match status" value="1"/>
</dbReference>
<keyword evidence="2" id="KW-0963">Cytoplasm</keyword>
<dbReference type="InterPro" id="IPR004401">
    <property type="entry name" value="YbaB/EbfC"/>
</dbReference>
<comment type="caution">
    <text evidence="4">The sequence shown here is derived from an EMBL/GenBank/DDBJ whole genome shotgun (WGS) entry which is preliminary data.</text>
</comment>
<accession>A0A1L8WQ72</accession>
<dbReference type="Pfam" id="PF02575">
    <property type="entry name" value="YbaB_DNA_bd"/>
    <property type="match status" value="1"/>
</dbReference>
<dbReference type="AlphaFoldDB" id="A0A1L8WQ72"/>
<dbReference type="PANTHER" id="PTHR33449">
    <property type="entry name" value="NUCLEOID-ASSOCIATED PROTEIN YBAB"/>
    <property type="match status" value="1"/>
</dbReference>
<proteinExistence type="inferred from homology"/>
<dbReference type="HAMAP" id="MF_00274">
    <property type="entry name" value="DNA_YbaB_EbfC"/>
    <property type="match status" value="1"/>
</dbReference>
<comment type="similarity">
    <text evidence="2">Belongs to the YbaB/EbfC family.</text>
</comment>
<dbReference type="GO" id="GO:0043590">
    <property type="term" value="C:bacterial nucleoid"/>
    <property type="evidence" value="ECO:0007669"/>
    <property type="project" value="UniProtKB-UniRule"/>
</dbReference>
<dbReference type="GO" id="GO:0003677">
    <property type="term" value="F:DNA binding"/>
    <property type="evidence" value="ECO:0007669"/>
    <property type="project" value="UniProtKB-UniRule"/>
</dbReference>
<comment type="subunit">
    <text evidence="2">Homodimer.</text>
</comment>
<organism evidence="4 5">
    <name type="scientific">Enterococcus ratti</name>
    <dbReference type="NCBI Taxonomy" id="150033"/>
    <lineage>
        <taxon>Bacteria</taxon>
        <taxon>Bacillati</taxon>
        <taxon>Bacillota</taxon>
        <taxon>Bacilli</taxon>
        <taxon>Lactobacillales</taxon>
        <taxon>Enterococcaceae</taxon>
        <taxon>Enterococcus</taxon>
    </lineage>
</organism>
<feature type="compositionally biased region" description="Low complexity" evidence="3">
    <location>
        <begin position="1"/>
        <end position="20"/>
    </location>
</feature>
<reference evidence="4 5" key="1">
    <citation type="submission" date="2014-12" db="EMBL/GenBank/DDBJ databases">
        <title>Draft genome sequences of 29 type strains of Enterococci.</title>
        <authorList>
            <person name="Zhong Z."/>
            <person name="Sun Z."/>
            <person name="Liu W."/>
            <person name="Zhang W."/>
            <person name="Zhang H."/>
        </authorList>
    </citation>
    <scope>NUCLEOTIDE SEQUENCE [LARGE SCALE GENOMIC DNA]</scope>
    <source>
        <strain evidence="4 5">DSM 15687</strain>
    </source>
</reference>
<evidence type="ECO:0000256" key="3">
    <source>
        <dbReference type="SAM" id="MobiDB-lite"/>
    </source>
</evidence>
<dbReference type="GO" id="GO:0005829">
    <property type="term" value="C:cytosol"/>
    <property type="evidence" value="ECO:0007669"/>
    <property type="project" value="TreeGrafter"/>
</dbReference>
<keyword evidence="5" id="KW-1185">Reference proteome</keyword>
<dbReference type="Gene3D" id="3.30.1310.10">
    <property type="entry name" value="Nucleoid-associated protein YbaB-like domain"/>
    <property type="match status" value="1"/>
</dbReference>
<sequence length="106" mass="11994">MNTMMRGMGNMQGMMKQVQKMQKEMVEAQEKLNKAEFTGVATNELVKVVFTGNRRMKDIHISEGLVDPEDTEMLQDLVMMAVNDALTKIDTESEKTMGKYAKGLPF</sequence>
<keyword evidence="1 2" id="KW-0238">DNA-binding</keyword>
<evidence type="ECO:0000313" key="5">
    <source>
        <dbReference type="Proteomes" id="UP000182152"/>
    </source>
</evidence>
<dbReference type="InterPro" id="IPR036894">
    <property type="entry name" value="YbaB-like_sf"/>
</dbReference>
<evidence type="ECO:0000256" key="1">
    <source>
        <dbReference type="ARBA" id="ARBA00023125"/>
    </source>
</evidence>
<dbReference type="EMBL" id="JXLB01000005">
    <property type="protein sequence ID" value="OJG83160.1"/>
    <property type="molecule type" value="Genomic_DNA"/>
</dbReference>
<dbReference type="SUPFAM" id="SSF82607">
    <property type="entry name" value="YbaB-like"/>
    <property type="match status" value="1"/>
</dbReference>
<feature type="region of interest" description="Disordered" evidence="3">
    <location>
        <begin position="1"/>
        <end position="22"/>
    </location>
</feature>
<dbReference type="NCBIfam" id="TIGR00103">
    <property type="entry name" value="DNA_YbaB_EbfC"/>
    <property type="match status" value="1"/>
</dbReference>
<dbReference type="STRING" id="150033.RV14_GL001855"/>
<gene>
    <name evidence="4" type="ORF">RV14_GL001855</name>
</gene>